<dbReference type="EMBL" id="JASFZW010000002">
    <property type="protein sequence ID" value="KAK2079806.1"/>
    <property type="molecule type" value="Genomic_DNA"/>
</dbReference>
<keyword evidence="5" id="KW-0687">Ribonucleoprotein</keyword>
<dbReference type="GO" id="GO:0003735">
    <property type="term" value="F:structural constituent of ribosome"/>
    <property type="evidence" value="ECO:0007669"/>
    <property type="project" value="TreeGrafter"/>
</dbReference>
<evidence type="ECO:0000256" key="3">
    <source>
        <dbReference type="ARBA" id="ARBA00022980"/>
    </source>
</evidence>
<keyword evidence="4" id="KW-0496">Mitochondrion</keyword>
<comment type="similarity">
    <text evidence="6">Belongs to the mitochondrion-specific ribosomal protein mL54 family.</text>
</comment>
<comment type="subcellular location">
    <subcellularLocation>
        <location evidence="1">Mitochondrion</location>
    </subcellularLocation>
</comment>
<dbReference type="Proteomes" id="UP001255856">
    <property type="component" value="Unassembled WGS sequence"/>
</dbReference>
<organism evidence="8 9">
    <name type="scientific">Prototheca wickerhamii</name>
    <dbReference type="NCBI Taxonomy" id="3111"/>
    <lineage>
        <taxon>Eukaryota</taxon>
        <taxon>Viridiplantae</taxon>
        <taxon>Chlorophyta</taxon>
        <taxon>core chlorophytes</taxon>
        <taxon>Trebouxiophyceae</taxon>
        <taxon>Chlorellales</taxon>
        <taxon>Chlorellaceae</taxon>
        <taxon>Prototheca</taxon>
    </lineage>
</organism>
<dbReference type="AlphaFoldDB" id="A0AAD9IJY2"/>
<dbReference type="PANTHER" id="PTHR28595">
    <property type="entry name" value="39S RIBOSOMAL PROTEIN L54, MITOCHONDRIAL"/>
    <property type="match status" value="1"/>
</dbReference>
<sequence length="85" mass="9699">MPGSRGYAMSSEVATGINILKTGSDPALRPDAELPEWLWELAQADKPLSDLQRHEFEQLDFKDQCRWVKLETRSKIKANNTLRAK</sequence>
<evidence type="ECO:0000256" key="2">
    <source>
        <dbReference type="ARBA" id="ARBA00022946"/>
    </source>
</evidence>
<gene>
    <name evidence="8" type="ORF">QBZ16_002201</name>
</gene>
<dbReference type="InterPro" id="IPR013870">
    <property type="entry name" value="Ribosomal_mL54"/>
</dbReference>
<dbReference type="PANTHER" id="PTHR28595:SF1">
    <property type="entry name" value="LARGE RIBOSOMAL SUBUNIT PROTEIN ML54"/>
    <property type="match status" value="1"/>
</dbReference>
<keyword evidence="9" id="KW-1185">Reference proteome</keyword>
<evidence type="ECO:0000256" key="6">
    <source>
        <dbReference type="ARBA" id="ARBA00033752"/>
    </source>
</evidence>
<evidence type="ECO:0000256" key="4">
    <source>
        <dbReference type="ARBA" id="ARBA00023128"/>
    </source>
</evidence>
<comment type="caution">
    <text evidence="8">The sequence shown here is derived from an EMBL/GenBank/DDBJ whole genome shotgun (WGS) entry which is preliminary data.</text>
</comment>
<evidence type="ECO:0000313" key="9">
    <source>
        <dbReference type="Proteomes" id="UP001255856"/>
    </source>
</evidence>
<evidence type="ECO:0000256" key="7">
    <source>
        <dbReference type="ARBA" id="ARBA00035179"/>
    </source>
</evidence>
<evidence type="ECO:0000256" key="1">
    <source>
        <dbReference type="ARBA" id="ARBA00004173"/>
    </source>
</evidence>
<evidence type="ECO:0000256" key="5">
    <source>
        <dbReference type="ARBA" id="ARBA00023274"/>
    </source>
</evidence>
<keyword evidence="3" id="KW-0689">Ribosomal protein</keyword>
<evidence type="ECO:0000313" key="8">
    <source>
        <dbReference type="EMBL" id="KAK2079806.1"/>
    </source>
</evidence>
<protein>
    <recommendedName>
        <fullName evidence="7">Large ribosomal subunit protein mL54</fullName>
    </recommendedName>
</protein>
<reference evidence="8" key="1">
    <citation type="submission" date="2021-01" db="EMBL/GenBank/DDBJ databases">
        <authorList>
            <person name="Eckstrom K.M.E."/>
        </authorList>
    </citation>
    <scope>NUCLEOTIDE SEQUENCE</scope>
    <source>
        <strain evidence="8">UVCC 0001</strain>
    </source>
</reference>
<accession>A0AAD9IJY2</accession>
<proteinExistence type="inferred from homology"/>
<name>A0AAD9IJY2_PROWI</name>
<dbReference type="Pfam" id="PF08561">
    <property type="entry name" value="Ribosomal_L37"/>
    <property type="match status" value="1"/>
</dbReference>
<dbReference type="GO" id="GO:0005762">
    <property type="term" value="C:mitochondrial large ribosomal subunit"/>
    <property type="evidence" value="ECO:0007669"/>
    <property type="project" value="TreeGrafter"/>
</dbReference>
<keyword evidence="2" id="KW-0809">Transit peptide</keyword>